<comment type="catalytic activity">
    <reaction evidence="1 16">
        <text>(R)-pantothenate + ATP = (R)-4'-phosphopantothenate + ADP + H(+)</text>
        <dbReference type="Rhea" id="RHEA:16373"/>
        <dbReference type="ChEBI" id="CHEBI:10986"/>
        <dbReference type="ChEBI" id="CHEBI:15378"/>
        <dbReference type="ChEBI" id="CHEBI:29032"/>
        <dbReference type="ChEBI" id="CHEBI:30616"/>
        <dbReference type="ChEBI" id="CHEBI:456216"/>
        <dbReference type="EC" id="2.7.1.33"/>
    </reaction>
</comment>
<feature type="active site" description="Proton acceptor" evidence="16">
    <location>
        <position position="105"/>
    </location>
</feature>
<feature type="binding site" evidence="16">
    <location>
        <position position="133"/>
    </location>
    <ligand>
        <name>ATP</name>
        <dbReference type="ChEBI" id="CHEBI:30616"/>
    </ligand>
</feature>
<dbReference type="InterPro" id="IPR004619">
    <property type="entry name" value="Type_III_PanK"/>
</dbReference>
<organism evidence="17 18">
    <name type="scientific">Sphaerotilus montanus</name>
    <dbReference type="NCBI Taxonomy" id="522889"/>
    <lineage>
        <taxon>Bacteria</taxon>
        <taxon>Pseudomonadati</taxon>
        <taxon>Pseudomonadota</taxon>
        <taxon>Betaproteobacteria</taxon>
        <taxon>Burkholderiales</taxon>
        <taxon>Sphaerotilaceae</taxon>
        <taxon>Sphaerotilus</taxon>
    </lineage>
</organism>
<dbReference type="GO" id="GO:0004594">
    <property type="term" value="F:pantothenate kinase activity"/>
    <property type="evidence" value="ECO:0007669"/>
    <property type="project" value="UniProtKB-UniRule"/>
</dbReference>
<evidence type="ECO:0000256" key="10">
    <source>
        <dbReference type="ARBA" id="ARBA00022777"/>
    </source>
</evidence>
<evidence type="ECO:0000256" key="15">
    <source>
        <dbReference type="ARBA" id="ARBA00040883"/>
    </source>
</evidence>
<evidence type="ECO:0000256" key="4">
    <source>
        <dbReference type="ARBA" id="ARBA00005225"/>
    </source>
</evidence>
<evidence type="ECO:0000313" key="18">
    <source>
        <dbReference type="Proteomes" id="UP000518288"/>
    </source>
</evidence>
<dbReference type="InterPro" id="IPR043129">
    <property type="entry name" value="ATPase_NBD"/>
</dbReference>
<gene>
    <name evidence="16" type="primary">coaX</name>
    <name evidence="17" type="ORF">BDD16_002174</name>
</gene>
<evidence type="ECO:0000256" key="9">
    <source>
        <dbReference type="ARBA" id="ARBA00022741"/>
    </source>
</evidence>
<evidence type="ECO:0000256" key="11">
    <source>
        <dbReference type="ARBA" id="ARBA00022840"/>
    </source>
</evidence>
<dbReference type="PANTHER" id="PTHR34265">
    <property type="entry name" value="TYPE III PANTOTHENATE KINASE"/>
    <property type="match status" value="1"/>
</dbReference>
<keyword evidence="13 16" id="KW-0173">Coenzyme A biosynthesis</keyword>
<dbReference type="PANTHER" id="PTHR34265:SF1">
    <property type="entry name" value="TYPE III PANTOTHENATE KINASE"/>
    <property type="match status" value="1"/>
</dbReference>
<evidence type="ECO:0000256" key="7">
    <source>
        <dbReference type="ARBA" id="ARBA00022490"/>
    </source>
</evidence>
<dbReference type="Proteomes" id="UP000518288">
    <property type="component" value="Unassembled WGS sequence"/>
</dbReference>
<dbReference type="UniPathway" id="UPA00241">
    <property type="reaction ID" value="UER00352"/>
</dbReference>
<dbReference type="Gene3D" id="3.30.420.40">
    <property type="match status" value="2"/>
</dbReference>
<dbReference type="AlphaFoldDB" id="A0A7Y9R0F4"/>
<feature type="binding site" evidence="16">
    <location>
        <position position="96"/>
    </location>
    <ligand>
        <name>substrate</name>
    </ligand>
</feature>
<keyword evidence="18" id="KW-1185">Reference proteome</keyword>
<comment type="similarity">
    <text evidence="14 16">Belongs to the type III pantothenate kinase family.</text>
</comment>
<evidence type="ECO:0000256" key="8">
    <source>
        <dbReference type="ARBA" id="ARBA00022679"/>
    </source>
</evidence>
<dbReference type="GO" id="GO:0015937">
    <property type="term" value="P:coenzyme A biosynthetic process"/>
    <property type="evidence" value="ECO:0007669"/>
    <property type="project" value="UniProtKB-UniRule"/>
</dbReference>
<dbReference type="NCBIfam" id="TIGR00671">
    <property type="entry name" value="baf"/>
    <property type="match status" value="1"/>
</dbReference>
<dbReference type="EC" id="2.7.1.33" evidence="6 16"/>
<feature type="binding site" evidence="16">
    <location>
        <position position="183"/>
    </location>
    <ligand>
        <name>substrate</name>
    </ligand>
</feature>
<evidence type="ECO:0000256" key="14">
    <source>
        <dbReference type="ARBA" id="ARBA00038036"/>
    </source>
</evidence>
<comment type="pathway">
    <text evidence="4 16">Cofactor biosynthesis; coenzyme A biosynthesis; CoA from (R)-pantothenate: step 1/5.</text>
</comment>
<comment type="subcellular location">
    <subcellularLocation>
        <location evidence="3 16">Cytoplasm</location>
    </subcellularLocation>
</comment>
<keyword evidence="7 16" id="KW-0963">Cytoplasm</keyword>
<comment type="cofactor">
    <cofactor evidence="16">
        <name>NH4(+)</name>
        <dbReference type="ChEBI" id="CHEBI:28938"/>
    </cofactor>
    <cofactor evidence="16">
        <name>K(+)</name>
        <dbReference type="ChEBI" id="CHEBI:29103"/>
    </cofactor>
    <text evidence="16">A monovalent cation. Ammonium or potassium.</text>
</comment>
<dbReference type="EMBL" id="JACCFH010000001">
    <property type="protein sequence ID" value="NYG33188.1"/>
    <property type="molecule type" value="Genomic_DNA"/>
</dbReference>
<dbReference type="RefSeq" id="WP_179633986.1">
    <property type="nucleotide sequence ID" value="NZ_JACCFH010000001.1"/>
</dbReference>
<dbReference type="SUPFAM" id="SSF53067">
    <property type="entry name" value="Actin-like ATPase domain"/>
    <property type="match status" value="2"/>
</dbReference>
<keyword evidence="10 16" id="KW-0418">Kinase</keyword>
<dbReference type="CDD" id="cd24015">
    <property type="entry name" value="ASKHA_NBD_PanK-III"/>
    <property type="match status" value="1"/>
</dbReference>
<keyword evidence="12 16" id="KW-0630">Potassium</keyword>
<feature type="binding site" evidence="16">
    <location>
        <begin position="7"/>
        <end position="14"/>
    </location>
    <ligand>
        <name>ATP</name>
        <dbReference type="ChEBI" id="CHEBI:30616"/>
    </ligand>
</feature>
<evidence type="ECO:0000256" key="1">
    <source>
        <dbReference type="ARBA" id="ARBA00001206"/>
    </source>
</evidence>
<accession>A0A7Y9R0F4</accession>
<dbReference type="Pfam" id="PF03309">
    <property type="entry name" value="Pan_kinase"/>
    <property type="match status" value="1"/>
</dbReference>
<comment type="subunit">
    <text evidence="5 16">Homodimer.</text>
</comment>
<protein>
    <recommendedName>
        <fullName evidence="15 16">Type III pantothenate kinase</fullName>
        <ecNumber evidence="6 16">2.7.1.33</ecNumber>
    </recommendedName>
    <alternativeName>
        <fullName evidence="16">PanK-III</fullName>
    </alternativeName>
    <alternativeName>
        <fullName evidence="16">Pantothenic acid kinase</fullName>
    </alternativeName>
</protein>
<keyword evidence="9 16" id="KW-0547">Nucleotide-binding</keyword>
<comment type="function">
    <text evidence="16">Catalyzes the phosphorylation of pantothenate (Pan), the first step in CoA biosynthesis.</text>
</comment>
<evidence type="ECO:0000256" key="13">
    <source>
        <dbReference type="ARBA" id="ARBA00022993"/>
    </source>
</evidence>
<dbReference type="HAMAP" id="MF_01274">
    <property type="entry name" value="Pantothen_kinase_3"/>
    <property type="match status" value="1"/>
</dbReference>
<name>A0A7Y9R0F4_9BURK</name>
<comment type="caution">
    <text evidence="17">The sequence shown here is derived from an EMBL/GenBank/DDBJ whole genome shotgun (WGS) entry which is preliminary data.</text>
</comment>
<evidence type="ECO:0000256" key="16">
    <source>
        <dbReference type="HAMAP-Rule" id="MF_01274"/>
    </source>
</evidence>
<keyword evidence="8 16" id="KW-0808">Transferase</keyword>
<sequence>MSFLVIDIGNTRLKWGLYAAPRPGAELLAHGASFLETIDRLADDEWARLPPPTHMLGCAVAGLAVRRRAEEQLDLWDLEPRWVVSQPAACGVTNGYDHPARLGSDRWVAMIGARARVLASGPPRPALVVMVGTAVTVDALDAEGRFLGGLILPGFGLMLKAMESGTAGLKVPTGEVREFPTNTSDALMSGGTYGIAGAIERMHRHLVQRCGELPVLLMSGGAAVKLAPETDLPFELTDTLVFEGLLQLAAAGSLQGG</sequence>
<evidence type="ECO:0000256" key="3">
    <source>
        <dbReference type="ARBA" id="ARBA00004496"/>
    </source>
</evidence>
<dbReference type="GO" id="GO:0005737">
    <property type="term" value="C:cytoplasm"/>
    <property type="evidence" value="ECO:0007669"/>
    <property type="project" value="UniProtKB-SubCell"/>
</dbReference>
<evidence type="ECO:0000256" key="12">
    <source>
        <dbReference type="ARBA" id="ARBA00022958"/>
    </source>
</evidence>
<evidence type="ECO:0000256" key="2">
    <source>
        <dbReference type="ARBA" id="ARBA00001958"/>
    </source>
</evidence>
<keyword evidence="11 16" id="KW-0067">ATP-binding</keyword>
<comment type="cofactor">
    <cofactor evidence="2">
        <name>K(+)</name>
        <dbReference type="ChEBI" id="CHEBI:29103"/>
    </cofactor>
</comment>
<comment type="caution">
    <text evidence="16">Lacks conserved residue(s) required for the propagation of feature annotation.</text>
</comment>
<evidence type="ECO:0000256" key="5">
    <source>
        <dbReference type="ARBA" id="ARBA00011738"/>
    </source>
</evidence>
<evidence type="ECO:0000313" key="17">
    <source>
        <dbReference type="EMBL" id="NYG33188.1"/>
    </source>
</evidence>
<dbReference type="GO" id="GO:0005524">
    <property type="term" value="F:ATP binding"/>
    <property type="evidence" value="ECO:0007669"/>
    <property type="project" value="UniProtKB-UniRule"/>
</dbReference>
<reference evidence="17 18" key="1">
    <citation type="submission" date="2020-07" db="EMBL/GenBank/DDBJ databases">
        <title>Genomic Encyclopedia of Archaeal and Bacterial Type Strains, Phase II (KMG-II): from individual species to whole genera.</title>
        <authorList>
            <person name="Goeker M."/>
        </authorList>
    </citation>
    <scope>NUCLEOTIDE SEQUENCE [LARGE SCALE GENOMIC DNA]</scope>
    <source>
        <strain evidence="17 18">DSM 21226</strain>
    </source>
</reference>
<feature type="binding site" evidence="16">
    <location>
        <begin position="103"/>
        <end position="106"/>
    </location>
    <ligand>
        <name>substrate</name>
    </ligand>
</feature>
<evidence type="ECO:0000256" key="6">
    <source>
        <dbReference type="ARBA" id="ARBA00012102"/>
    </source>
</evidence>
<proteinExistence type="inferred from homology"/>